<dbReference type="EMBL" id="JAVDVQ010000038">
    <property type="protein sequence ID" value="MDR7084956.1"/>
    <property type="molecule type" value="Genomic_DNA"/>
</dbReference>
<dbReference type="Proteomes" id="UP001252243">
    <property type="component" value="Unassembled WGS sequence"/>
</dbReference>
<evidence type="ECO:0000313" key="3">
    <source>
        <dbReference type="Proteomes" id="UP001252243"/>
    </source>
</evidence>
<dbReference type="RefSeq" id="WP_310062181.1">
    <property type="nucleotide sequence ID" value="NZ_JAVDVQ010000038.1"/>
</dbReference>
<dbReference type="Pfam" id="PF12957">
    <property type="entry name" value="DUF3846"/>
    <property type="match status" value="1"/>
</dbReference>
<organism evidence="2 3">
    <name type="scientific">Arthrobacter ginsengisoli</name>
    <dbReference type="NCBI Taxonomy" id="1356565"/>
    <lineage>
        <taxon>Bacteria</taxon>
        <taxon>Bacillati</taxon>
        <taxon>Actinomycetota</taxon>
        <taxon>Actinomycetes</taxon>
        <taxon>Micrococcales</taxon>
        <taxon>Micrococcaceae</taxon>
        <taxon>Arthrobacter</taxon>
    </lineage>
</organism>
<keyword evidence="3" id="KW-1185">Reference proteome</keyword>
<protein>
    <recommendedName>
        <fullName evidence="1">DUF3846 domain-containing protein</fullName>
    </recommendedName>
</protein>
<dbReference type="InterPro" id="IPR024559">
    <property type="entry name" value="DUF3846"/>
</dbReference>
<accession>A0ABU1UIJ0</accession>
<gene>
    <name evidence="2" type="ORF">J2X01_004276</name>
</gene>
<proteinExistence type="predicted"/>
<sequence length="116" mass="12786">MRTRYKALIIPARISEPVRIETIAPDQQTLESLVGGDIQAVTRGDWHVYLNAEGTITNLPPNLRAAQLMRDCGLDLAGVARGTAVFFGHGDHGEETDTPQHLIRLAEELWDTKLVA</sequence>
<evidence type="ECO:0000259" key="1">
    <source>
        <dbReference type="Pfam" id="PF12957"/>
    </source>
</evidence>
<evidence type="ECO:0000313" key="2">
    <source>
        <dbReference type="EMBL" id="MDR7084956.1"/>
    </source>
</evidence>
<name>A0ABU1UIJ0_9MICC</name>
<reference evidence="2 3" key="1">
    <citation type="submission" date="2023-07" db="EMBL/GenBank/DDBJ databases">
        <title>Sorghum-associated microbial communities from plants grown in Nebraska, USA.</title>
        <authorList>
            <person name="Schachtman D."/>
        </authorList>
    </citation>
    <scope>NUCLEOTIDE SEQUENCE [LARGE SCALE GENOMIC DNA]</scope>
    <source>
        <strain evidence="2 3">BE167</strain>
    </source>
</reference>
<comment type="caution">
    <text evidence="2">The sequence shown here is derived from an EMBL/GenBank/DDBJ whole genome shotgun (WGS) entry which is preliminary data.</text>
</comment>
<feature type="domain" description="DUF3846" evidence="1">
    <location>
        <begin position="9"/>
        <end position="108"/>
    </location>
</feature>